<evidence type="ECO:0000313" key="5">
    <source>
        <dbReference type="EMBL" id="QLG60276.1"/>
    </source>
</evidence>
<evidence type="ECO:0000259" key="4">
    <source>
        <dbReference type="Pfam" id="PF26593"/>
    </source>
</evidence>
<feature type="domain" description="TraC-like" evidence="4">
    <location>
        <begin position="138"/>
        <end position="344"/>
    </location>
</feature>
<keyword evidence="2" id="KW-0812">Transmembrane</keyword>
<sequence>MTDEHTAASRRIMDAIGEESRLPIINVREGDVYVLIGFPTTGLLLAGLTGFDALVLPLVLLGLFASVTTIVAAPAHLPASTWLADVARYVLKRPRVTYAAPAGESSGTARAVRRTDGGVVQYNPFTPDERTQDLTHLERAWPGASAIERDDGTMVGMLAVDPANMDFAMSGDWANRQATAERFVNNELDFPLTLHTTTRPFPVTRLVDQIEDRLEDDDVTDNPVFRDLLEEYRDRRPEELANTQQIQYYLSVEVTPFEVYDRDRDERSPAERLSRLPVLGILATPFVTRRERNTEAELRAKLFSRLDRRCRAVETELVSGTEGWSARRLDTPALFLLAMDFWNGESHEYGDAAATTSQVPAATRRSRGDIDG</sequence>
<keyword evidence="6" id="KW-1185">Reference proteome</keyword>
<gene>
    <name evidence="5" type="ORF">HUG12_00245</name>
</gene>
<dbReference type="InterPro" id="IPR058596">
    <property type="entry name" value="TraC-like_dom"/>
</dbReference>
<dbReference type="Pfam" id="PF26593">
    <property type="entry name" value="TraC-like"/>
    <property type="match status" value="1"/>
</dbReference>
<dbReference type="OrthoDB" id="299650at2157"/>
<keyword evidence="2" id="KW-0472">Membrane</keyword>
<dbReference type="Proteomes" id="UP000509626">
    <property type="component" value="Chromosome"/>
</dbReference>
<feature type="transmembrane region" description="Helical" evidence="2">
    <location>
        <begin position="30"/>
        <end position="48"/>
    </location>
</feature>
<dbReference type="GeneID" id="56035842"/>
<dbReference type="RefSeq" id="WP_179266862.1">
    <property type="nucleotide sequence ID" value="NZ_CP058579.1"/>
</dbReference>
<dbReference type="InterPro" id="IPR058597">
    <property type="entry name" value="PrgI-like_dom"/>
</dbReference>
<protein>
    <submittedName>
        <fullName evidence="5">Uncharacterized protein</fullName>
    </submittedName>
</protein>
<evidence type="ECO:0000256" key="2">
    <source>
        <dbReference type="SAM" id="Phobius"/>
    </source>
</evidence>
<organism evidence="5 6">
    <name type="scientific">Halorarum salinum</name>
    <dbReference type="NCBI Taxonomy" id="2743089"/>
    <lineage>
        <taxon>Archaea</taxon>
        <taxon>Methanobacteriati</taxon>
        <taxon>Methanobacteriota</taxon>
        <taxon>Stenosarchaea group</taxon>
        <taxon>Halobacteria</taxon>
        <taxon>Halobacteriales</taxon>
        <taxon>Haloferacaceae</taxon>
        <taxon>Halorarum</taxon>
    </lineage>
</organism>
<name>A0A7D5Q7S6_9EURY</name>
<feature type="domain" description="PrgI-like" evidence="3">
    <location>
        <begin position="22"/>
        <end position="97"/>
    </location>
</feature>
<dbReference type="Pfam" id="PF26592">
    <property type="entry name" value="PrgI_like"/>
    <property type="match status" value="1"/>
</dbReference>
<evidence type="ECO:0000256" key="1">
    <source>
        <dbReference type="SAM" id="MobiDB-lite"/>
    </source>
</evidence>
<dbReference type="EMBL" id="CP058579">
    <property type="protein sequence ID" value="QLG60276.1"/>
    <property type="molecule type" value="Genomic_DNA"/>
</dbReference>
<keyword evidence="2" id="KW-1133">Transmembrane helix</keyword>
<dbReference type="KEGG" id="halu:HUG12_00245"/>
<proteinExistence type="predicted"/>
<dbReference type="AlphaFoldDB" id="A0A7D5Q7S6"/>
<accession>A0A7D5Q7S6</accession>
<reference evidence="5 6" key="1">
    <citation type="submission" date="2020-06" db="EMBL/GenBank/DDBJ databases">
        <title>NJ-3-1, isolated from saline soil.</title>
        <authorList>
            <person name="Cui H.L."/>
            <person name="Shi X."/>
        </authorList>
    </citation>
    <scope>NUCLEOTIDE SEQUENCE [LARGE SCALE GENOMIC DNA]</scope>
    <source>
        <strain evidence="5 6">NJ-3-1</strain>
    </source>
</reference>
<feature type="region of interest" description="Disordered" evidence="1">
    <location>
        <begin position="352"/>
        <end position="372"/>
    </location>
</feature>
<evidence type="ECO:0000259" key="3">
    <source>
        <dbReference type="Pfam" id="PF26592"/>
    </source>
</evidence>
<evidence type="ECO:0000313" key="6">
    <source>
        <dbReference type="Proteomes" id="UP000509626"/>
    </source>
</evidence>